<dbReference type="InterPro" id="IPR011496">
    <property type="entry name" value="O-GlcNAcase_cat"/>
</dbReference>
<evidence type="ECO:0000256" key="4">
    <source>
        <dbReference type="SAM" id="MobiDB-lite"/>
    </source>
</evidence>
<dbReference type="InterPro" id="IPR015882">
    <property type="entry name" value="HEX_bac_N"/>
</dbReference>
<evidence type="ECO:0000313" key="9">
    <source>
        <dbReference type="Proteomes" id="UP000243342"/>
    </source>
</evidence>
<dbReference type="Proteomes" id="UP000243342">
    <property type="component" value="Unassembled WGS sequence"/>
</dbReference>
<evidence type="ECO:0000259" key="6">
    <source>
        <dbReference type="PROSITE" id="PS50022"/>
    </source>
</evidence>
<feature type="domain" description="GH84" evidence="7">
    <location>
        <begin position="199"/>
        <end position="481"/>
    </location>
</feature>
<name>A0A1J7BW59_9ACTN</name>
<dbReference type="AlphaFoldDB" id="A0A1J7BW59"/>
<evidence type="ECO:0008006" key="10">
    <source>
        <dbReference type="Google" id="ProtNLM"/>
    </source>
</evidence>
<dbReference type="SUPFAM" id="SSF55545">
    <property type="entry name" value="beta-N-acetylhexosaminidase-like domain"/>
    <property type="match status" value="1"/>
</dbReference>
<dbReference type="GO" id="GO:0015929">
    <property type="term" value="F:hexosaminidase activity"/>
    <property type="evidence" value="ECO:0007669"/>
    <property type="project" value="UniProtKB-ARBA"/>
</dbReference>
<dbReference type="PROSITE" id="PS50022">
    <property type="entry name" value="FA58C_3"/>
    <property type="match status" value="2"/>
</dbReference>
<evidence type="ECO:0000256" key="3">
    <source>
        <dbReference type="PROSITE-ProRule" id="PRU01353"/>
    </source>
</evidence>
<feature type="region of interest" description="Disordered" evidence="4">
    <location>
        <begin position="805"/>
        <end position="824"/>
    </location>
</feature>
<feature type="chain" id="PRO_5038524000" description="Hyaluronidase" evidence="5">
    <location>
        <begin position="26"/>
        <end position="1189"/>
    </location>
</feature>
<evidence type="ECO:0000256" key="1">
    <source>
        <dbReference type="ARBA" id="ARBA00022801"/>
    </source>
</evidence>
<evidence type="ECO:0000256" key="5">
    <source>
        <dbReference type="SAM" id="SignalP"/>
    </source>
</evidence>
<dbReference type="Pfam" id="PF02838">
    <property type="entry name" value="Glyco_hydro_20b"/>
    <property type="match status" value="1"/>
</dbReference>
<dbReference type="Gene3D" id="3.20.20.80">
    <property type="entry name" value="Glycosidases"/>
    <property type="match status" value="1"/>
</dbReference>
<dbReference type="PANTHER" id="PTHR13170">
    <property type="entry name" value="O-GLCNACASE"/>
    <property type="match status" value="1"/>
</dbReference>
<dbReference type="OrthoDB" id="9760892at2"/>
<dbReference type="PANTHER" id="PTHR13170:SF16">
    <property type="entry name" value="PROTEIN O-GLCNACASE"/>
    <property type="match status" value="1"/>
</dbReference>
<dbReference type="InterPro" id="IPR017853">
    <property type="entry name" value="GH"/>
</dbReference>
<dbReference type="GO" id="GO:0005975">
    <property type="term" value="P:carbohydrate metabolic process"/>
    <property type="evidence" value="ECO:0007669"/>
    <property type="project" value="UniProtKB-ARBA"/>
</dbReference>
<feature type="domain" description="F5/8 type C" evidence="6">
    <location>
        <begin position="653"/>
        <end position="802"/>
    </location>
</feature>
<sequence length="1189" mass="123740">MPHERRNVRTVLAASVALLGGAVGAAPSAVADAPPAVAAPDVASTSAGSLDVAALPDAAEGVPAVFPAPREVRGGRKATVLPRTVDVVAGGGADASAVRAVRATLTAAGAQLVDGDAALTVYVDGARARAELARLGGRAPDGLPSGGYALAVGARSAALVGRDAAGTFYAAQTLRQLLVDAKGRPALAAATVRDWPAAPQRGLVEGFYGAEWSTEQRLAQLDFLGSAKQNTYLYAPGDDNYRQADWRSPYPAQQAEGFRRLAARAADNHVRLQWALSPGQNLCYSSHTDRDALFGKLDAMWDLGFRGFQLQFQDVSYTEWHCSGDSSRYGQGPQAAARAQADVANELAQRLHEAHPDAPDPLLTVLPTEYYQDGASPYRTELGRDLDAAVGVGWTGGSAVPRTITAGEAGRTASVYRRPLLTMDNYPVNDDAPDRLYLGPSVGRAAEVANTGAGVLSNAMLQPAASRIALSTAGDFAWNPDGYDPSRSWSHALTALAGGAAPGAAARAAALRVLAGNESSSPLDDRESGYLAPLLREFWSTVEPRVPSPRSGGGRHRAEPSATYADAARRLRAAFTAMRTAPAQLRGTAVASEAAPWLAQLARYGEAGENAVDMLSAQRAGNGAAAWRHEVRLRVLLTAVRMGRQEVGDGVLTPFLRQALATGDAWAGRSPGVSAVPESSVPAADGHEAGDMADGSSDTFYRSERPPEEGDWFGVDLGSAQPVGTVRVSMGGGGENLRRAVLEYSSADRPGAAGWHRAGVFAGSRTITARLPGGARARWVRLRALDGQDTAVVVDEFAVAAPDQAGRTVRGGPPAVAGSPVSRVIDGDPQSAYRAADAPAVSKGAREAPPRKGGGGRRVGGSQDLVVGLGGFRRLDKVTVLTDPGSGTRARVAVRQRDGRWRQLGTLAAGGWSELPASGREADAIRLEWLPGSGRPVVDEIVPWFTADPAVALRLPSGAVDVEAGGAAARVTADAESAGGRAADTQLTVAAPKGLAVQAPSAIPVPRGRTVAVPLRVSAARGLKPGTYRVPVAFTVAGRTVRQTLDVRVFPRTDGRDLARGAAARASGEESAAFPASALTDGDAATRWSSPQGGDAAWAQVELARPAEVGRVVLHWEDAFAARYRVEVSADGRSWRNAAAVDDGAGGVEAVRMDERGVRFVRIRMAERGTGYGYSLWSLSVYGVARGNG</sequence>
<feature type="domain" description="F5/8 type C" evidence="6">
    <location>
        <begin position="1044"/>
        <end position="1184"/>
    </location>
</feature>
<keyword evidence="2 3" id="KW-0326">Glycosidase</keyword>
<dbReference type="Gene3D" id="3.30.379.10">
    <property type="entry name" value="Chitobiase/beta-hexosaminidase domain 2-like"/>
    <property type="match status" value="1"/>
</dbReference>
<feature type="active site" description="Proton donor" evidence="3">
    <location>
        <position position="314"/>
    </location>
</feature>
<evidence type="ECO:0000313" key="8">
    <source>
        <dbReference type="EMBL" id="OIV37705.1"/>
    </source>
</evidence>
<evidence type="ECO:0000259" key="7">
    <source>
        <dbReference type="PROSITE" id="PS52009"/>
    </source>
</evidence>
<dbReference type="InterPro" id="IPR049019">
    <property type="entry name" value="NagJ-like_helical"/>
</dbReference>
<dbReference type="Pfam" id="PF07555">
    <property type="entry name" value="NAGidase"/>
    <property type="match status" value="1"/>
</dbReference>
<keyword evidence="5" id="KW-0732">Signal</keyword>
<protein>
    <recommendedName>
        <fullName evidence="10">Hyaluronidase</fullName>
    </recommendedName>
</protein>
<dbReference type="Pfam" id="PF00754">
    <property type="entry name" value="F5_F8_type_C"/>
    <property type="match status" value="1"/>
</dbReference>
<dbReference type="InterPro" id="IPR008979">
    <property type="entry name" value="Galactose-bd-like_sf"/>
</dbReference>
<dbReference type="InterPro" id="IPR051822">
    <property type="entry name" value="Glycosyl_Hydrolase_84"/>
</dbReference>
<comment type="caution">
    <text evidence="8">The sequence shown here is derived from an EMBL/GenBank/DDBJ whole genome shotgun (WGS) entry which is preliminary data.</text>
</comment>
<dbReference type="Gene3D" id="1.20.58.460">
    <property type="entry name" value="Hyaluronidase post-catalytic domain-like"/>
    <property type="match status" value="1"/>
</dbReference>
<keyword evidence="9" id="KW-1185">Reference proteome</keyword>
<dbReference type="SUPFAM" id="SSF140657">
    <property type="entry name" value="Hyaluronidase post-catalytic domain-like"/>
    <property type="match status" value="1"/>
</dbReference>
<reference evidence="8 9" key="1">
    <citation type="submission" date="2016-10" db="EMBL/GenBank/DDBJ databases">
        <title>Genome sequence of Streptomyces gilvigriseus MUSC 26.</title>
        <authorList>
            <person name="Lee L.-H."/>
            <person name="Ser H.-L."/>
        </authorList>
    </citation>
    <scope>NUCLEOTIDE SEQUENCE [LARGE SCALE GENOMIC DNA]</scope>
    <source>
        <strain evidence="8 9">MUSC 26</strain>
    </source>
</reference>
<dbReference type="EMBL" id="MLCF01000043">
    <property type="protein sequence ID" value="OIV37705.1"/>
    <property type="molecule type" value="Genomic_DNA"/>
</dbReference>
<dbReference type="InterPro" id="IPR000421">
    <property type="entry name" value="FA58C"/>
</dbReference>
<feature type="region of interest" description="Disordered" evidence="4">
    <location>
        <begin position="833"/>
        <end position="860"/>
    </location>
</feature>
<feature type="signal peptide" evidence="5">
    <location>
        <begin position="1"/>
        <end position="25"/>
    </location>
</feature>
<dbReference type="RefSeq" id="WP_071656206.1">
    <property type="nucleotide sequence ID" value="NZ_MLCF01000043.1"/>
</dbReference>
<dbReference type="Pfam" id="PF21774">
    <property type="entry name" value="NagJ_C"/>
    <property type="match status" value="1"/>
</dbReference>
<evidence type="ECO:0000256" key="2">
    <source>
        <dbReference type="ARBA" id="ARBA00023295"/>
    </source>
</evidence>
<dbReference type="GO" id="GO:1901135">
    <property type="term" value="P:carbohydrate derivative metabolic process"/>
    <property type="evidence" value="ECO:0007669"/>
    <property type="project" value="UniProtKB-ARBA"/>
</dbReference>
<organism evidence="8 9">
    <name type="scientific">Mangrovactinospora gilvigrisea</name>
    <dbReference type="NCBI Taxonomy" id="1428644"/>
    <lineage>
        <taxon>Bacteria</taxon>
        <taxon>Bacillati</taxon>
        <taxon>Actinomycetota</taxon>
        <taxon>Actinomycetes</taxon>
        <taxon>Kitasatosporales</taxon>
        <taxon>Streptomycetaceae</taxon>
        <taxon>Mangrovactinospora</taxon>
    </lineage>
</organism>
<accession>A0A1J7BW59</accession>
<keyword evidence="1 3" id="KW-0378">Hydrolase</keyword>
<feature type="region of interest" description="Disordered" evidence="4">
    <location>
        <begin position="668"/>
        <end position="705"/>
    </location>
</feature>
<proteinExistence type="inferred from homology"/>
<comment type="similarity">
    <text evidence="3">Belongs to the glycosyl hydrolase 84 family.</text>
</comment>
<dbReference type="InterPro" id="IPR029018">
    <property type="entry name" value="Hex-like_dom2"/>
</dbReference>
<dbReference type="STRING" id="1428644.BIV57_08975"/>
<dbReference type="PROSITE" id="PS52009">
    <property type="entry name" value="GH84"/>
    <property type="match status" value="1"/>
</dbReference>
<dbReference type="Gene3D" id="2.60.120.260">
    <property type="entry name" value="Galactose-binding domain-like"/>
    <property type="match status" value="2"/>
</dbReference>
<gene>
    <name evidence="8" type="ORF">BIV57_08975</name>
</gene>
<dbReference type="SUPFAM" id="SSF51445">
    <property type="entry name" value="(Trans)glycosidases"/>
    <property type="match status" value="1"/>
</dbReference>
<dbReference type="SUPFAM" id="SSF49785">
    <property type="entry name" value="Galactose-binding domain-like"/>
    <property type="match status" value="2"/>
</dbReference>